<dbReference type="Pfam" id="PF01532">
    <property type="entry name" value="Glyco_hydro_47"/>
    <property type="match status" value="1"/>
</dbReference>
<sequence>MLTDIPVRRKDRIIFIAVFALIALLLHHRAQQPSTAKGPTTYRAPLTFKSANFDWSHAKQYFPVDSFTPLPKEKPKKLPIVQHQSSKAYTDDAITKKRREAVREAFIRSWKSYKNHAWLHDELLPVSGGFKDPFGGWAANLVDCLDTLWIMDLKEEFYEAAAVAVQLDWSNTTESGINLFETTIRHLGGLLSAYDLSKEPTLLEKAVELGNMLYMAFDTPNRTPGFWLTFEDVKAGRQLAGTHDPSSGPTSLSLEFTRLSQLTGDDKYYDAIERMRQLLERTQEQSLLPGMWPTMVNFREGTVRGDNSFSLGALADSLYEYLPKMAILLSGREGSASYEKMYRRAMDVVIQHVLFRPMLPGKEDFLFAGTTFVHEDGIHLVPEMQHLTCFIGGMFALGGKIFGIDEHVAIGDRIARGCGWVYQSFPTGVMPEIYALIECPTLEPCNWDNEKWQREGDQSLTHGFRHARDPRYLLRPEAIESIFIMYRLQGKDDLRETAWNMFEGIMRSTQTPLANSAISNVTVSGETEKEDSMESFWMAETLKYFYLIFSSPDTISLDDYVFTTEAHPFRRAD</sequence>
<comment type="cofactor">
    <cofactor evidence="1 7">
        <name>Ca(2+)</name>
        <dbReference type="ChEBI" id="CHEBI:29108"/>
    </cofactor>
</comment>
<feature type="active site" evidence="6">
    <location>
        <position position="477"/>
    </location>
</feature>
<keyword evidence="7" id="KW-0479">Metal-binding</keyword>
<dbReference type="InterPro" id="IPR001382">
    <property type="entry name" value="Glyco_hydro_47"/>
</dbReference>
<keyword evidence="11" id="KW-1185">Reference proteome</keyword>
<reference evidence="10 11" key="3">
    <citation type="journal article" date="2017" name="Mol. Plant Pathol.">
        <title>A gapless genome sequence of the fungus Botrytis cinerea.</title>
        <authorList>
            <person name="Van Kan J.A."/>
            <person name="Stassen J.H."/>
            <person name="Mosbach A."/>
            <person name="Van Der Lee T.A."/>
            <person name="Faino L."/>
            <person name="Farmer A.D."/>
            <person name="Papasotiriou D.G."/>
            <person name="Zhou S."/>
            <person name="Seidl M.F."/>
            <person name="Cottam E."/>
            <person name="Edel D."/>
            <person name="Hahn M."/>
            <person name="Schwartz D.C."/>
            <person name="Dietrich R.A."/>
            <person name="Widdison S."/>
            <person name="Scalliet G."/>
        </authorList>
    </citation>
    <scope>NUCLEOTIDE SEQUENCE [LARGE SCALE GENOMIC DNA]</scope>
    <source>
        <strain evidence="10 11">B05.10</strain>
    </source>
</reference>
<evidence type="ECO:0000256" key="6">
    <source>
        <dbReference type="PIRSR" id="PIRSR601382-1"/>
    </source>
</evidence>
<feature type="active site" evidence="6">
    <location>
        <position position="316"/>
    </location>
</feature>
<dbReference type="SUPFAM" id="SSF48225">
    <property type="entry name" value="Seven-hairpin glycosidases"/>
    <property type="match status" value="1"/>
</dbReference>
<feature type="disulfide bond" evidence="8">
    <location>
        <begin position="389"/>
        <end position="418"/>
    </location>
</feature>
<evidence type="ECO:0000256" key="5">
    <source>
        <dbReference type="ARBA" id="ARBA00023157"/>
    </source>
</evidence>
<dbReference type="Gene3D" id="1.50.10.10">
    <property type="match status" value="1"/>
</dbReference>
<dbReference type="PANTHER" id="PTHR11742">
    <property type="entry name" value="MANNOSYL-OLIGOSACCHARIDE ALPHA-1,2-MANNOSIDASE-RELATED"/>
    <property type="match status" value="1"/>
</dbReference>
<reference evidence="10 11" key="1">
    <citation type="journal article" date="2011" name="PLoS Genet.">
        <title>Genomic analysis of the necrotrophic fungal pathogens Sclerotinia sclerotiorum and Botrytis cinerea.</title>
        <authorList>
            <person name="Amselem J."/>
            <person name="Cuomo C.A."/>
            <person name="van Kan J.A."/>
            <person name="Viaud M."/>
            <person name="Benito E.P."/>
            <person name="Couloux A."/>
            <person name="Coutinho P.M."/>
            <person name="de Vries R.P."/>
            <person name="Dyer P.S."/>
            <person name="Fillinger S."/>
            <person name="Fournier E."/>
            <person name="Gout L."/>
            <person name="Hahn M."/>
            <person name="Kohn L."/>
            <person name="Lapalu N."/>
            <person name="Plummer K.M."/>
            <person name="Pradier J.M."/>
            <person name="Quevillon E."/>
            <person name="Sharon A."/>
            <person name="Simon A."/>
            <person name="ten Have A."/>
            <person name="Tudzynski B."/>
            <person name="Tudzynski P."/>
            <person name="Wincker P."/>
            <person name="Andrew M."/>
            <person name="Anthouard V."/>
            <person name="Beever R.E."/>
            <person name="Beffa R."/>
            <person name="Benoit I."/>
            <person name="Bouzid O."/>
            <person name="Brault B."/>
            <person name="Chen Z."/>
            <person name="Choquer M."/>
            <person name="Collemare J."/>
            <person name="Cotton P."/>
            <person name="Danchin E.G."/>
            <person name="Da Silva C."/>
            <person name="Gautier A."/>
            <person name="Giraud C."/>
            <person name="Giraud T."/>
            <person name="Gonzalez C."/>
            <person name="Grossetete S."/>
            <person name="Guldener U."/>
            <person name="Henrissat B."/>
            <person name="Howlett B.J."/>
            <person name="Kodira C."/>
            <person name="Kretschmer M."/>
            <person name="Lappartient A."/>
            <person name="Leroch M."/>
            <person name="Levis C."/>
            <person name="Mauceli E."/>
            <person name="Neuveglise C."/>
            <person name="Oeser B."/>
            <person name="Pearson M."/>
            <person name="Poulain J."/>
            <person name="Poussereau N."/>
            <person name="Quesneville H."/>
            <person name="Rascle C."/>
            <person name="Schumacher J."/>
            <person name="Segurens B."/>
            <person name="Sexton A."/>
            <person name="Silva E."/>
            <person name="Sirven C."/>
            <person name="Soanes D.M."/>
            <person name="Talbot N.J."/>
            <person name="Templeton M."/>
            <person name="Yandava C."/>
            <person name="Yarden O."/>
            <person name="Zeng Q."/>
            <person name="Rollins J.A."/>
            <person name="Lebrun M.H."/>
            <person name="Dickman M."/>
        </authorList>
    </citation>
    <scope>NUCLEOTIDE SEQUENCE [LARGE SCALE GENOMIC DNA]</scope>
    <source>
        <strain evidence="10 11">B05.10</strain>
    </source>
</reference>
<dbReference type="FunFam" id="1.50.10.10:FF:000037">
    <property type="entry name" value="alpha-1,2-Mannosidase"/>
    <property type="match status" value="1"/>
</dbReference>
<evidence type="ECO:0000256" key="4">
    <source>
        <dbReference type="ARBA" id="ARBA00022801"/>
    </source>
</evidence>
<dbReference type="GO" id="GO:0005509">
    <property type="term" value="F:calcium ion binding"/>
    <property type="evidence" value="ECO:0007669"/>
    <property type="project" value="InterPro"/>
</dbReference>
<dbReference type="InterPro" id="IPR036026">
    <property type="entry name" value="Seven-hairpin_glycosidases"/>
</dbReference>
<dbReference type="OrthoDB" id="8118055at2759"/>
<dbReference type="AlphaFoldDB" id="A0A384K7B6"/>
<dbReference type="VEuPathDB" id="FungiDB:Bcin16g04160"/>
<evidence type="ECO:0000256" key="8">
    <source>
        <dbReference type="PIRSR" id="PIRSR601382-3"/>
    </source>
</evidence>
<dbReference type="GO" id="GO:0005783">
    <property type="term" value="C:endoplasmic reticulum"/>
    <property type="evidence" value="ECO:0007669"/>
    <property type="project" value="TreeGrafter"/>
</dbReference>
<dbReference type="GO" id="GO:0016020">
    <property type="term" value="C:membrane"/>
    <property type="evidence" value="ECO:0007669"/>
    <property type="project" value="InterPro"/>
</dbReference>
<proteinExistence type="inferred from homology"/>
<reference evidence="10 11" key="2">
    <citation type="journal article" date="2012" name="Eukaryot. Cell">
        <title>Genome update of Botrytis cinerea strains B05.10 and T4.</title>
        <authorList>
            <person name="Staats M."/>
            <person name="van Kan J.A."/>
        </authorList>
    </citation>
    <scope>NUCLEOTIDE SEQUENCE [LARGE SCALE GENOMIC DNA]</scope>
    <source>
        <strain evidence="10 11">B05.10</strain>
    </source>
</reference>
<evidence type="ECO:0000256" key="2">
    <source>
        <dbReference type="ARBA" id="ARBA00004922"/>
    </source>
</evidence>
<dbReference type="PANTHER" id="PTHR11742:SF89">
    <property type="entry name" value="ALPHA-1,2-MANNOSIDASE"/>
    <property type="match status" value="1"/>
</dbReference>
<dbReference type="EC" id="3.2.1.-" evidence="9"/>
<comment type="pathway">
    <text evidence="2">Protein modification; protein glycosylation.</text>
</comment>
<dbReference type="GeneID" id="5428262"/>
<dbReference type="UniPathway" id="UPA00378"/>
<feature type="active site" description="Proton donor" evidence="6">
    <location>
        <position position="181"/>
    </location>
</feature>
<name>A0A384K7B6_BOTFB</name>
<dbReference type="InterPro" id="IPR012341">
    <property type="entry name" value="6hp_glycosidase-like_sf"/>
</dbReference>
<keyword evidence="5 8" id="KW-1015">Disulfide bond</keyword>
<feature type="active site" description="Proton donor" evidence="6">
    <location>
        <position position="432"/>
    </location>
</feature>
<keyword evidence="9" id="KW-0326">Glycosidase</keyword>
<feature type="binding site" evidence="7">
    <location>
        <position position="564"/>
    </location>
    <ligand>
        <name>Ca(2+)</name>
        <dbReference type="ChEBI" id="CHEBI:29108"/>
    </ligand>
</feature>
<dbReference type="RefSeq" id="XP_024553961.1">
    <property type="nucleotide sequence ID" value="XM_024698144.1"/>
</dbReference>
<dbReference type="GO" id="GO:0005975">
    <property type="term" value="P:carbohydrate metabolic process"/>
    <property type="evidence" value="ECO:0007669"/>
    <property type="project" value="InterPro"/>
</dbReference>
<dbReference type="PRINTS" id="PR00747">
    <property type="entry name" value="GLYHDRLASE47"/>
</dbReference>
<gene>
    <name evidence="10" type="ORF">BCIN_16g04160</name>
</gene>
<evidence type="ECO:0000256" key="7">
    <source>
        <dbReference type="PIRSR" id="PIRSR601382-2"/>
    </source>
</evidence>
<evidence type="ECO:0000256" key="1">
    <source>
        <dbReference type="ARBA" id="ARBA00001913"/>
    </source>
</evidence>
<dbReference type="InterPro" id="IPR050749">
    <property type="entry name" value="Glycosyl_Hydrolase_47"/>
</dbReference>
<evidence type="ECO:0000256" key="3">
    <source>
        <dbReference type="ARBA" id="ARBA00007658"/>
    </source>
</evidence>
<keyword evidence="7" id="KW-0106">Calcium</keyword>
<evidence type="ECO:0000313" key="10">
    <source>
        <dbReference type="EMBL" id="ATZ58713.1"/>
    </source>
</evidence>
<dbReference type="EMBL" id="CP009820">
    <property type="protein sequence ID" value="ATZ58713.1"/>
    <property type="molecule type" value="Genomic_DNA"/>
</dbReference>
<protein>
    <recommendedName>
        <fullName evidence="9">alpha-1,2-Mannosidase</fullName>
        <ecNumber evidence="9">3.2.1.-</ecNumber>
    </recommendedName>
</protein>
<dbReference type="Proteomes" id="UP000001798">
    <property type="component" value="Chromosome 16"/>
</dbReference>
<dbReference type="GO" id="GO:0036503">
    <property type="term" value="P:ERAD pathway"/>
    <property type="evidence" value="ECO:0007669"/>
    <property type="project" value="UniProtKB-ARBA"/>
</dbReference>
<evidence type="ECO:0000313" key="11">
    <source>
        <dbReference type="Proteomes" id="UP000001798"/>
    </source>
</evidence>
<comment type="similarity">
    <text evidence="3 9">Belongs to the glycosyl hydrolase 47 family.</text>
</comment>
<accession>A0A384K7B6</accession>
<keyword evidence="4 9" id="KW-0378">Hydrolase</keyword>
<organism evidence="10 11">
    <name type="scientific">Botryotinia fuckeliana (strain B05.10)</name>
    <name type="common">Noble rot fungus</name>
    <name type="synonym">Botrytis cinerea</name>
    <dbReference type="NCBI Taxonomy" id="332648"/>
    <lineage>
        <taxon>Eukaryota</taxon>
        <taxon>Fungi</taxon>
        <taxon>Dikarya</taxon>
        <taxon>Ascomycota</taxon>
        <taxon>Pezizomycotina</taxon>
        <taxon>Leotiomycetes</taxon>
        <taxon>Helotiales</taxon>
        <taxon>Sclerotiniaceae</taxon>
        <taxon>Botrytis</taxon>
    </lineage>
</organism>
<evidence type="ECO:0000256" key="9">
    <source>
        <dbReference type="RuleBase" id="RU361193"/>
    </source>
</evidence>
<dbReference type="GO" id="GO:0004571">
    <property type="term" value="F:mannosyl-oligosaccharide 1,2-alpha-mannosidase activity"/>
    <property type="evidence" value="ECO:0007669"/>
    <property type="project" value="InterPro"/>
</dbReference>